<evidence type="ECO:0000313" key="2">
    <source>
        <dbReference type="EMBL" id="CAF5173054.1"/>
    </source>
</evidence>
<organism evidence="1 3">
    <name type="scientific">Rotaria magnacalcarata</name>
    <dbReference type="NCBI Taxonomy" id="392030"/>
    <lineage>
        <taxon>Eukaryota</taxon>
        <taxon>Metazoa</taxon>
        <taxon>Spiralia</taxon>
        <taxon>Gnathifera</taxon>
        <taxon>Rotifera</taxon>
        <taxon>Eurotatoria</taxon>
        <taxon>Bdelloidea</taxon>
        <taxon>Philodinida</taxon>
        <taxon>Philodinidae</taxon>
        <taxon>Rotaria</taxon>
    </lineage>
</organism>
<comment type="caution">
    <text evidence="1">The sequence shown here is derived from an EMBL/GenBank/DDBJ whole genome shotgun (WGS) entry which is preliminary data.</text>
</comment>
<name>A0A8S2RZ00_9BILA</name>
<dbReference type="Gene3D" id="3.40.50.300">
    <property type="entry name" value="P-loop containing nucleotide triphosphate hydrolases"/>
    <property type="match status" value="1"/>
</dbReference>
<dbReference type="Proteomes" id="UP000681967">
    <property type="component" value="Unassembled WGS sequence"/>
</dbReference>
<feature type="non-terminal residue" evidence="1">
    <location>
        <position position="1"/>
    </location>
</feature>
<dbReference type="EMBL" id="CAJOBJ010018357">
    <property type="protein sequence ID" value="CAF4197506.1"/>
    <property type="molecule type" value="Genomic_DNA"/>
</dbReference>
<evidence type="ECO:0000313" key="1">
    <source>
        <dbReference type="EMBL" id="CAF4197506.1"/>
    </source>
</evidence>
<dbReference type="SUPFAM" id="SSF52540">
    <property type="entry name" value="P-loop containing nucleoside triphosphate hydrolases"/>
    <property type="match status" value="1"/>
</dbReference>
<feature type="non-terminal residue" evidence="1">
    <location>
        <position position="35"/>
    </location>
</feature>
<protein>
    <submittedName>
        <fullName evidence="1">Uncharacterized protein</fullName>
    </submittedName>
</protein>
<sequence>MKRKLSIAIAFIGNSTIVILDEPTAVLSFNLTLNI</sequence>
<dbReference type="AlphaFoldDB" id="A0A8S2RZ00"/>
<dbReference type="InterPro" id="IPR027417">
    <property type="entry name" value="P-loop_NTPase"/>
</dbReference>
<dbReference type="EMBL" id="CAJOBH010283743">
    <property type="protein sequence ID" value="CAF5173054.1"/>
    <property type="molecule type" value="Genomic_DNA"/>
</dbReference>
<evidence type="ECO:0000313" key="3">
    <source>
        <dbReference type="Proteomes" id="UP000681720"/>
    </source>
</evidence>
<dbReference type="Proteomes" id="UP000681720">
    <property type="component" value="Unassembled WGS sequence"/>
</dbReference>
<proteinExistence type="predicted"/>
<gene>
    <name evidence="2" type="ORF">BYL167_LOCUS77680</name>
    <name evidence="1" type="ORF">GIL414_LOCUS21474</name>
</gene>
<accession>A0A8S2RZ00</accession>
<reference evidence="1" key="1">
    <citation type="submission" date="2021-02" db="EMBL/GenBank/DDBJ databases">
        <authorList>
            <person name="Nowell W R."/>
        </authorList>
    </citation>
    <scope>NUCLEOTIDE SEQUENCE</scope>
</reference>